<comment type="caution">
    <text evidence="1">The sequence shown here is derived from an EMBL/GenBank/DDBJ whole genome shotgun (WGS) entry which is preliminary data.</text>
</comment>
<evidence type="ECO:0000313" key="1">
    <source>
        <dbReference type="EMBL" id="KAH9527909.1"/>
    </source>
</evidence>
<protein>
    <submittedName>
        <fullName evidence="1">Uncharacterized protein</fullName>
    </submittedName>
</protein>
<dbReference type="EMBL" id="ASGP02000001">
    <property type="protein sequence ID" value="KAH9527909.1"/>
    <property type="molecule type" value="Genomic_DNA"/>
</dbReference>
<keyword evidence="2" id="KW-1185">Reference proteome</keyword>
<reference evidence="1" key="2">
    <citation type="journal article" date="2022" name="Res Sq">
        <title>Comparative Genomics Reveals Insights into the Divergent Evolution of Astigmatic Mites and Household Pest Adaptations.</title>
        <authorList>
            <person name="Xiong Q."/>
            <person name="Wan A.T.-Y."/>
            <person name="Liu X.-Y."/>
            <person name="Fung C.S.-H."/>
            <person name="Xiao X."/>
            <person name="Malainual N."/>
            <person name="Hou J."/>
            <person name="Wang L."/>
            <person name="Wang M."/>
            <person name="Yang K."/>
            <person name="Cui Y."/>
            <person name="Leung E."/>
            <person name="Nong W."/>
            <person name="Shin S.-K."/>
            <person name="Au S."/>
            <person name="Jeong K.Y."/>
            <person name="Chew F.T."/>
            <person name="Hui J."/>
            <person name="Leung T.F."/>
            <person name="Tungtrongchitr A."/>
            <person name="Zhong N."/>
            <person name="Liu Z."/>
            <person name="Tsui S."/>
        </authorList>
    </citation>
    <scope>NUCLEOTIDE SEQUENCE</scope>
    <source>
        <strain evidence="1">Derf</strain>
        <tissue evidence="1">Whole organism</tissue>
    </source>
</reference>
<sequence length="81" mass="9385">MISNSRPYIYHDDDDKYNVRAHVAINLSIDYQNDPLGRHVCSIPIYIQFSMHYMFLSILKKKKVAGAAVVDLLKKKKLCQT</sequence>
<dbReference type="AlphaFoldDB" id="A0A922IEM4"/>
<accession>A0A922IEM4</accession>
<organism evidence="1 2">
    <name type="scientific">Dermatophagoides farinae</name>
    <name type="common">American house dust mite</name>
    <dbReference type="NCBI Taxonomy" id="6954"/>
    <lineage>
        <taxon>Eukaryota</taxon>
        <taxon>Metazoa</taxon>
        <taxon>Ecdysozoa</taxon>
        <taxon>Arthropoda</taxon>
        <taxon>Chelicerata</taxon>
        <taxon>Arachnida</taxon>
        <taxon>Acari</taxon>
        <taxon>Acariformes</taxon>
        <taxon>Sarcoptiformes</taxon>
        <taxon>Astigmata</taxon>
        <taxon>Psoroptidia</taxon>
        <taxon>Analgoidea</taxon>
        <taxon>Pyroglyphidae</taxon>
        <taxon>Dermatophagoidinae</taxon>
        <taxon>Dermatophagoides</taxon>
    </lineage>
</organism>
<feature type="non-terminal residue" evidence="1">
    <location>
        <position position="1"/>
    </location>
</feature>
<reference evidence="1" key="1">
    <citation type="submission" date="2013-05" db="EMBL/GenBank/DDBJ databases">
        <authorList>
            <person name="Yim A.K.Y."/>
            <person name="Chan T.F."/>
            <person name="Ji K.M."/>
            <person name="Liu X.Y."/>
            <person name="Zhou J.W."/>
            <person name="Li R.Q."/>
            <person name="Yang K.Y."/>
            <person name="Li J."/>
            <person name="Li M."/>
            <person name="Law P.T.W."/>
            <person name="Wu Y.L."/>
            <person name="Cai Z.L."/>
            <person name="Qin H."/>
            <person name="Bao Y."/>
            <person name="Leung R.K.K."/>
            <person name="Ng P.K.S."/>
            <person name="Zou J."/>
            <person name="Zhong X.J."/>
            <person name="Ran P.X."/>
            <person name="Zhong N.S."/>
            <person name="Liu Z.G."/>
            <person name="Tsui S.K.W."/>
        </authorList>
    </citation>
    <scope>NUCLEOTIDE SEQUENCE</scope>
    <source>
        <strain evidence="1">Derf</strain>
        <tissue evidence="1">Whole organism</tissue>
    </source>
</reference>
<dbReference type="Proteomes" id="UP000790347">
    <property type="component" value="Unassembled WGS sequence"/>
</dbReference>
<evidence type="ECO:0000313" key="2">
    <source>
        <dbReference type="Proteomes" id="UP000790347"/>
    </source>
</evidence>
<gene>
    <name evidence="1" type="ORF">DERF_001896</name>
</gene>
<name>A0A922IEM4_DERFA</name>
<proteinExistence type="predicted"/>